<gene>
    <name evidence="1" type="ORF">AACH28_20140</name>
</gene>
<evidence type="ECO:0000313" key="2">
    <source>
        <dbReference type="Proteomes" id="UP001485301"/>
    </source>
</evidence>
<organism evidence="1 2">
    <name type="scientific">Sphingobacterium thalpophilum</name>
    <dbReference type="NCBI Taxonomy" id="259"/>
    <lineage>
        <taxon>Bacteria</taxon>
        <taxon>Pseudomonadati</taxon>
        <taxon>Bacteroidota</taxon>
        <taxon>Sphingobacteriia</taxon>
        <taxon>Sphingobacteriales</taxon>
        <taxon>Sphingobacteriaceae</taxon>
        <taxon>Sphingobacterium</taxon>
    </lineage>
</organism>
<accession>A0ACD5BZF1</accession>
<sequence>MYFVAIKIRKFPDNNNPFFIEFSRQTNPVNAQSENCHGQKSGGVSQATNERGENDLASFWLYHGVIGVILALFAG</sequence>
<protein>
    <submittedName>
        <fullName evidence="1">Uncharacterized protein</fullName>
    </submittedName>
</protein>
<reference evidence="1" key="1">
    <citation type="submission" date="2024-04" db="EMBL/GenBank/DDBJ databases">
        <title>Complete genome sequence of Sphingobacterium thalpophiium BAA-1094.</title>
        <authorList>
            <person name="Adaikpoh B.I."/>
        </authorList>
    </citation>
    <scope>NUCLEOTIDE SEQUENCE</scope>
    <source>
        <strain evidence="1">BAA-1094</strain>
    </source>
</reference>
<evidence type="ECO:0000313" key="1">
    <source>
        <dbReference type="EMBL" id="WZN54919.1"/>
    </source>
</evidence>
<keyword evidence="2" id="KW-1185">Reference proteome</keyword>
<dbReference type="Proteomes" id="UP001485301">
    <property type="component" value="Chromosome"/>
</dbReference>
<name>A0ACD5BZF1_9SPHI</name>
<proteinExistence type="predicted"/>
<dbReference type="EMBL" id="CP151087">
    <property type="protein sequence ID" value="WZN54919.1"/>
    <property type="molecule type" value="Genomic_DNA"/>
</dbReference>